<dbReference type="PANTHER" id="PTHR45672">
    <property type="entry name" value="PROTEIN DISULFIDE-ISOMERASE C17H9.14C-RELATED"/>
    <property type="match status" value="1"/>
</dbReference>
<evidence type="ECO:0000256" key="6">
    <source>
        <dbReference type="ARBA" id="ARBA00023235"/>
    </source>
</evidence>
<keyword evidence="10" id="KW-1185">Reference proteome</keyword>
<dbReference type="SUPFAM" id="SSF52833">
    <property type="entry name" value="Thioredoxin-like"/>
    <property type="match status" value="2"/>
</dbReference>
<evidence type="ECO:0000256" key="5">
    <source>
        <dbReference type="ARBA" id="ARBA00023157"/>
    </source>
</evidence>
<keyword evidence="6" id="KW-0413">Isomerase</keyword>
<dbReference type="InterPro" id="IPR036356">
    <property type="entry name" value="ERp29_C_sf"/>
</dbReference>
<accession>A0ABR2L544</accession>
<dbReference type="EC" id="5.3.4.1" evidence="3"/>
<evidence type="ECO:0000313" key="9">
    <source>
        <dbReference type="EMBL" id="KAK8898480.1"/>
    </source>
</evidence>
<proteinExistence type="inferred from homology"/>
<evidence type="ECO:0000256" key="2">
    <source>
        <dbReference type="ARBA" id="ARBA00006347"/>
    </source>
</evidence>
<comment type="catalytic activity">
    <reaction evidence="1">
        <text>Catalyzes the rearrangement of -S-S- bonds in proteins.</text>
        <dbReference type="EC" id="5.3.4.1"/>
    </reaction>
</comment>
<dbReference type="CDD" id="cd02961">
    <property type="entry name" value="PDI_a_family"/>
    <property type="match status" value="2"/>
</dbReference>
<evidence type="ECO:0000256" key="7">
    <source>
        <dbReference type="ARBA" id="ARBA00023284"/>
    </source>
</evidence>
<dbReference type="InterPro" id="IPR051063">
    <property type="entry name" value="PDI"/>
</dbReference>
<dbReference type="Gene3D" id="1.20.1150.12">
    <property type="entry name" value="Endoplasmic reticulum resident protein 29, C-terminal domain"/>
    <property type="match status" value="1"/>
</dbReference>
<comment type="caution">
    <text evidence="9">The sequence shown here is derived from an EMBL/GenBank/DDBJ whole genome shotgun (WGS) entry which is preliminary data.</text>
</comment>
<dbReference type="Gene3D" id="3.40.30.10">
    <property type="entry name" value="Glutaredoxin"/>
    <property type="match status" value="2"/>
</dbReference>
<evidence type="ECO:0000256" key="3">
    <source>
        <dbReference type="ARBA" id="ARBA00012723"/>
    </source>
</evidence>
<evidence type="ECO:0000256" key="4">
    <source>
        <dbReference type="ARBA" id="ARBA00022729"/>
    </source>
</evidence>
<dbReference type="InterPro" id="IPR013766">
    <property type="entry name" value="Thioredoxin_domain"/>
</dbReference>
<keyword evidence="4" id="KW-0732">Signal</keyword>
<dbReference type="Pfam" id="PF00085">
    <property type="entry name" value="Thioredoxin"/>
    <property type="match status" value="2"/>
</dbReference>
<name>A0ABR2L544_9EUKA</name>
<dbReference type="PANTHER" id="PTHR45672:SF3">
    <property type="entry name" value="THIOREDOXIN DOMAIN-CONTAINING PROTEIN 5"/>
    <property type="match status" value="1"/>
</dbReference>
<dbReference type="PROSITE" id="PS51352">
    <property type="entry name" value="THIOREDOXIN_2"/>
    <property type="match status" value="1"/>
</dbReference>
<dbReference type="SUPFAM" id="SSF47933">
    <property type="entry name" value="ERP29 C domain-like"/>
    <property type="match status" value="1"/>
</dbReference>
<keyword evidence="7" id="KW-0676">Redox-active center</keyword>
<dbReference type="Proteomes" id="UP001470230">
    <property type="component" value="Unassembled WGS sequence"/>
</dbReference>
<protein>
    <recommendedName>
        <fullName evidence="3">protein disulfide-isomerase</fullName>
        <ecNumber evidence="3">5.3.4.1</ecNumber>
    </recommendedName>
</protein>
<feature type="domain" description="Thioredoxin" evidence="8">
    <location>
        <begin position="1"/>
        <end position="119"/>
    </location>
</feature>
<gene>
    <name evidence="9" type="ORF">M9Y10_000769</name>
</gene>
<organism evidence="9 10">
    <name type="scientific">Tritrichomonas musculus</name>
    <dbReference type="NCBI Taxonomy" id="1915356"/>
    <lineage>
        <taxon>Eukaryota</taxon>
        <taxon>Metamonada</taxon>
        <taxon>Parabasalia</taxon>
        <taxon>Tritrichomonadida</taxon>
        <taxon>Tritrichomonadidae</taxon>
        <taxon>Tritrichomonas</taxon>
    </lineage>
</organism>
<evidence type="ECO:0000313" key="10">
    <source>
        <dbReference type="Proteomes" id="UP001470230"/>
    </source>
</evidence>
<evidence type="ECO:0000256" key="1">
    <source>
        <dbReference type="ARBA" id="ARBA00001182"/>
    </source>
</evidence>
<dbReference type="EMBL" id="JAPFFF010000001">
    <property type="protein sequence ID" value="KAK8898480.1"/>
    <property type="molecule type" value="Genomic_DNA"/>
</dbReference>
<dbReference type="InterPro" id="IPR036249">
    <property type="entry name" value="Thioredoxin-like_sf"/>
</dbReference>
<dbReference type="InterPro" id="IPR011679">
    <property type="entry name" value="ERp29_C"/>
</dbReference>
<keyword evidence="5" id="KW-1015">Disulfide bond</keyword>
<comment type="similarity">
    <text evidence="2">Belongs to the protein disulfide isomerase family.</text>
</comment>
<dbReference type="Pfam" id="PF07749">
    <property type="entry name" value="ERp29"/>
    <property type="match status" value="1"/>
</dbReference>
<reference evidence="9 10" key="1">
    <citation type="submission" date="2024-04" db="EMBL/GenBank/DDBJ databases">
        <title>Tritrichomonas musculus Genome.</title>
        <authorList>
            <person name="Alves-Ferreira E."/>
            <person name="Grigg M."/>
            <person name="Lorenzi H."/>
            <person name="Galac M."/>
        </authorList>
    </citation>
    <scope>NUCLEOTIDE SEQUENCE [LARGE SCALE GENOMIC DNA]</scope>
    <source>
        <strain evidence="9 10">EAF2021</strain>
    </source>
</reference>
<sequence length="338" mass="38925">MLFIFSYFSFCQYIEITDSNVGTIIGGKLPSIIKFYLTDCIFCQELAPEFQEAADMFSNQEIIFGGVNCDEHKNICEKFNVDGYPRIYFFKQNSKEEGVRFTDERTSNSIADFIEEKTNIKARRPPKALINISPDDFDTFKIKSQCAFMAFYDISKKTCKRFVPQLQQAAFIYQSEPNVTIGSVNCRRYADLCASQDIEELPTIKFFLNGNLVEYTNPLNLRGIINFLNQKCGTERDMDGLLNDTAGLIPEANEIVKEFLIASDKIGCIEKMKKVKGTEFYVKVMERFLLKGIEQVEKDLKKMGQLLDERKGSIQALDQMKKRYNVFLLFVPQKNEDL</sequence>
<evidence type="ECO:0000259" key="8">
    <source>
        <dbReference type="PROSITE" id="PS51352"/>
    </source>
</evidence>